<keyword evidence="2" id="KW-1133">Transmembrane helix</keyword>
<dbReference type="RefSeq" id="XP_060544236.1">
    <property type="nucleotide sequence ID" value="XM_060688253.1"/>
</dbReference>
<proteinExistence type="predicted"/>
<feature type="transmembrane region" description="Helical" evidence="2">
    <location>
        <begin position="203"/>
        <end position="223"/>
    </location>
</feature>
<feature type="signal peptide" evidence="3">
    <location>
        <begin position="1"/>
        <end position="18"/>
    </location>
</feature>
<dbReference type="Proteomes" id="UP001652622">
    <property type="component" value="Unplaced"/>
</dbReference>
<organism evidence="4 5">
    <name type="scientific">Pantherophis guttatus</name>
    <name type="common">Corn snake</name>
    <name type="synonym">Elaphe guttata</name>
    <dbReference type="NCBI Taxonomy" id="94885"/>
    <lineage>
        <taxon>Eukaryota</taxon>
        <taxon>Metazoa</taxon>
        <taxon>Chordata</taxon>
        <taxon>Craniata</taxon>
        <taxon>Vertebrata</taxon>
        <taxon>Euteleostomi</taxon>
        <taxon>Lepidosauria</taxon>
        <taxon>Squamata</taxon>
        <taxon>Bifurcata</taxon>
        <taxon>Unidentata</taxon>
        <taxon>Episquamata</taxon>
        <taxon>Toxicofera</taxon>
        <taxon>Serpentes</taxon>
        <taxon>Colubroidea</taxon>
        <taxon>Colubridae</taxon>
        <taxon>Colubrinae</taxon>
        <taxon>Pantherophis</taxon>
    </lineage>
</organism>
<dbReference type="GeneID" id="132710869"/>
<keyword evidence="4" id="KW-1185">Reference proteome</keyword>
<evidence type="ECO:0000256" key="2">
    <source>
        <dbReference type="SAM" id="Phobius"/>
    </source>
</evidence>
<evidence type="ECO:0000256" key="3">
    <source>
        <dbReference type="SAM" id="SignalP"/>
    </source>
</evidence>
<evidence type="ECO:0000256" key="1">
    <source>
        <dbReference type="SAM" id="MobiDB-lite"/>
    </source>
</evidence>
<reference evidence="5" key="1">
    <citation type="submission" date="2025-08" db="UniProtKB">
        <authorList>
            <consortium name="RefSeq"/>
        </authorList>
    </citation>
    <scope>IDENTIFICATION</scope>
    <source>
        <tissue evidence="5">Blood</tissue>
    </source>
</reference>
<keyword evidence="2" id="KW-0472">Membrane</keyword>
<evidence type="ECO:0000313" key="4">
    <source>
        <dbReference type="Proteomes" id="UP001652622"/>
    </source>
</evidence>
<keyword evidence="3" id="KW-0732">Signal</keyword>
<dbReference type="Gene3D" id="1.10.533.10">
    <property type="entry name" value="Death Domain, Fas"/>
    <property type="match status" value="1"/>
</dbReference>
<keyword evidence="2" id="KW-0812">Transmembrane</keyword>
<feature type="compositionally biased region" description="Acidic residues" evidence="1">
    <location>
        <begin position="260"/>
        <end position="278"/>
    </location>
</feature>
<gene>
    <name evidence="5" type="primary">LOC132710869</name>
</gene>
<sequence>MLALMGIFLLLLATYTSYIKMAISGPATTILGSISELLNTEECHELCLLLAITQKDAELSEEKELVPSSQWQGISNMDQCKESLGHWLEMQKGFIDWDRLARALRQIGRPDVSRELKKSLNKNRSLEPKWNTEENQTGAAPKSLLVIENRTPIRRSRQGPIQKPRKAFLKEKGWSLKTFFQKWLPFPLHHFTLQQYIGPATRLLIASFLAGLVLWLFSVYYIICWNLRQCLFASGVHYNGTPARQNMNLTVIWNHQSGEDSLEDPDTSEDEEVAEEEH</sequence>
<dbReference type="InterPro" id="IPR011029">
    <property type="entry name" value="DEATH-like_dom_sf"/>
</dbReference>
<name>A0ABM3Z795_PANGU</name>
<feature type="chain" id="PRO_5046570161" evidence="3">
    <location>
        <begin position="19"/>
        <end position="278"/>
    </location>
</feature>
<feature type="region of interest" description="Disordered" evidence="1">
    <location>
        <begin position="258"/>
        <end position="278"/>
    </location>
</feature>
<protein>
    <submittedName>
        <fullName evidence="5">Transmembrane and death domain protein 1-like</fullName>
    </submittedName>
</protein>
<evidence type="ECO:0000313" key="5">
    <source>
        <dbReference type="RefSeq" id="XP_060544236.1"/>
    </source>
</evidence>
<accession>A0ABM3Z795</accession>